<dbReference type="AlphaFoldDB" id="A0A9P0JPT6"/>
<name>A0A9P0JPT6_ACAOB</name>
<comment type="caution">
    <text evidence="1">The sequence shown here is derived from an EMBL/GenBank/DDBJ whole genome shotgun (WGS) entry which is preliminary data.</text>
</comment>
<accession>A0A9P0JPT6</accession>
<sequence length="98" mass="11387">MLDWLEEWNDPAKFSKRQTSQTYAALHHTVYGLLELVRYCKSELHSNYILLELPEYPPTISVSREPLDYGDTLRANCSCSPSRPRATLTFYLNDIMSN</sequence>
<dbReference type="Proteomes" id="UP001152888">
    <property type="component" value="Unassembled WGS sequence"/>
</dbReference>
<evidence type="ECO:0000313" key="2">
    <source>
        <dbReference type="Proteomes" id="UP001152888"/>
    </source>
</evidence>
<gene>
    <name evidence="1" type="ORF">ACAOBT_LOCUS2298</name>
</gene>
<proteinExistence type="predicted"/>
<dbReference type="EMBL" id="CAKOFQ010006674">
    <property type="protein sequence ID" value="CAH1957794.1"/>
    <property type="molecule type" value="Genomic_DNA"/>
</dbReference>
<evidence type="ECO:0000313" key="1">
    <source>
        <dbReference type="EMBL" id="CAH1957794.1"/>
    </source>
</evidence>
<reference evidence="1" key="1">
    <citation type="submission" date="2022-03" db="EMBL/GenBank/DDBJ databases">
        <authorList>
            <person name="Sayadi A."/>
        </authorList>
    </citation>
    <scope>NUCLEOTIDE SEQUENCE</scope>
</reference>
<keyword evidence="2" id="KW-1185">Reference proteome</keyword>
<organism evidence="1 2">
    <name type="scientific">Acanthoscelides obtectus</name>
    <name type="common">Bean weevil</name>
    <name type="synonym">Bruchus obtectus</name>
    <dbReference type="NCBI Taxonomy" id="200917"/>
    <lineage>
        <taxon>Eukaryota</taxon>
        <taxon>Metazoa</taxon>
        <taxon>Ecdysozoa</taxon>
        <taxon>Arthropoda</taxon>
        <taxon>Hexapoda</taxon>
        <taxon>Insecta</taxon>
        <taxon>Pterygota</taxon>
        <taxon>Neoptera</taxon>
        <taxon>Endopterygota</taxon>
        <taxon>Coleoptera</taxon>
        <taxon>Polyphaga</taxon>
        <taxon>Cucujiformia</taxon>
        <taxon>Chrysomeloidea</taxon>
        <taxon>Chrysomelidae</taxon>
        <taxon>Bruchinae</taxon>
        <taxon>Bruchini</taxon>
        <taxon>Acanthoscelides</taxon>
    </lineage>
</organism>
<protein>
    <submittedName>
        <fullName evidence="1">Uncharacterized protein</fullName>
    </submittedName>
</protein>
<dbReference type="OrthoDB" id="196393at2759"/>